<organism evidence="1 2">
    <name type="scientific">Streptomyces lincolnensis</name>
    <dbReference type="NCBI Taxonomy" id="1915"/>
    <lineage>
        <taxon>Bacteria</taxon>
        <taxon>Bacillati</taxon>
        <taxon>Actinomycetota</taxon>
        <taxon>Actinomycetes</taxon>
        <taxon>Kitasatosporales</taxon>
        <taxon>Streptomycetaceae</taxon>
        <taxon>Streptomyces</taxon>
    </lineage>
</organism>
<gene>
    <name evidence="1" type="ORF">SLINC_7547</name>
</gene>
<dbReference type="PATRIC" id="fig|1915.4.peg.8308"/>
<proteinExistence type="predicted"/>
<dbReference type="RefSeq" id="WP_067443306.1">
    <property type="nucleotide sequence ID" value="NZ_CP016438.1"/>
</dbReference>
<dbReference type="InterPro" id="IPR029058">
    <property type="entry name" value="AB_hydrolase_fold"/>
</dbReference>
<sequence>MPWTPARLRLLLVLVVADLLLSAGVSRAHAGETRPASHGARITAEDEVGERLVDLTVDSPALGRTAKVRLLTPDGWEDREPGDTWPTLYLLVGGDGNHKAWTEDYDARLKGLRQLRDVLVVMPEMPLFGFYSDWFNRGRGGPPAVETFHLREVRPLLEHQYGAGTRRAAAGESQGGFGALSYAARHPGLFRAAASYSGFVHPSRHPHAVKAAMTYLGLDWQALWGDPVDQRAVWRAHDPYHLAHRLRTTPVYLSSGDGRAGVLDPPGTEPDPEIPGLEDPADPFPEDAISPTETLMHRESQAVATRLRALGTPVTTHFYAGTHSPPYWAREFHRSLPLLLDALREPEVRAQERVGHRQVDLTVDSPALGGTAKVRLLTPDGWERRRPGDTWPVLYLLHGGFEPETYKTWIRESDIEELPALRDVLVVMPEGGQVGFYSDWWNHGRGGPPAWQTFHLDELRPLLEHHYGAGTRRAVAGLSMGGFGAVSYAARRPDLFRAAASFSGPVHLLHPRMREVWPQMEEAYGDDLDALWGDPDAQRAVWQAHDPHHLAERLRRTPVYLSTGDGTPGPLDPPGSAYDPAEAVIHDLTRSLHTRLRQLGAPVTGHFHTGSHHPAYGERELRHALPRLLRALAPVSGGHA</sequence>
<evidence type="ECO:0000313" key="2">
    <source>
        <dbReference type="Proteomes" id="UP000092598"/>
    </source>
</evidence>
<dbReference type="InterPro" id="IPR000801">
    <property type="entry name" value="Esterase-like"/>
</dbReference>
<dbReference type="AlphaFoldDB" id="A0A1B1MMD1"/>
<dbReference type="KEGG" id="sls:SLINC_7547"/>
<evidence type="ECO:0000313" key="1">
    <source>
        <dbReference type="EMBL" id="ANS69771.1"/>
    </source>
</evidence>
<name>A0A1B1MMD1_STRLN</name>
<reference evidence="1 2" key="1">
    <citation type="submission" date="2016-07" db="EMBL/GenBank/DDBJ databases">
        <title>Enhancement of antibiotic productionsby engineered nitrateutilization in actinobacteria.</title>
        <authorList>
            <person name="Meng S.C."/>
        </authorList>
    </citation>
    <scope>NUCLEOTIDE SEQUENCE [LARGE SCALE GENOMIC DNA]</scope>
    <source>
        <strain evidence="1 2">NRRL 2936</strain>
    </source>
</reference>
<accession>A0A1B1MMD1</accession>
<dbReference type="PANTHER" id="PTHR48098:SF1">
    <property type="entry name" value="DIACYLGLYCEROL ACYLTRANSFERASE_MYCOLYLTRANSFERASE AG85A"/>
    <property type="match status" value="1"/>
</dbReference>
<dbReference type="Pfam" id="PF00756">
    <property type="entry name" value="Esterase"/>
    <property type="match status" value="2"/>
</dbReference>
<protein>
    <submittedName>
        <fullName evidence="1">Secreted protein</fullName>
    </submittedName>
</protein>
<keyword evidence="2" id="KW-1185">Reference proteome</keyword>
<dbReference type="SUPFAM" id="SSF53474">
    <property type="entry name" value="alpha/beta-Hydrolases"/>
    <property type="match status" value="2"/>
</dbReference>
<dbReference type="Proteomes" id="UP000092598">
    <property type="component" value="Chromosome"/>
</dbReference>
<dbReference type="STRING" id="1915.SLINC_7547"/>
<dbReference type="EMBL" id="CP016438">
    <property type="protein sequence ID" value="ANS69771.1"/>
    <property type="molecule type" value="Genomic_DNA"/>
</dbReference>
<dbReference type="GO" id="GO:0016747">
    <property type="term" value="F:acyltransferase activity, transferring groups other than amino-acyl groups"/>
    <property type="evidence" value="ECO:0007669"/>
    <property type="project" value="TreeGrafter"/>
</dbReference>
<dbReference type="Gene3D" id="3.40.50.1820">
    <property type="entry name" value="alpha/beta hydrolase"/>
    <property type="match status" value="2"/>
</dbReference>
<dbReference type="PANTHER" id="PTHR48098">
    <property type="entry name" value="ENTEROCHELIN ESTERASE-RELATED"/>
    <property type="match status" value="1"/>
</dbReference>
<dbReference type="InterPro" id="IPR050583">
    <property type="entry name" value="Mycobacterial_A85_antigen"/>
</dbReference>